<dbReference type="HAMAP" id="MF_00320">
    <property type="entry name" value="RNApol_arch_Rpo3"/>
    <property type="match status" value="1"/>
</dbReference>
<comment type="similarity">
    <text evidence="6">Belongs to the archaeal Rpo3/eukaryotic RPB3 RNA polymerase subunit family.</text>
</comment>
<dbReference type="PANTHER" id="PTHR11800:SF13">
    <property type="entry name" value="DNA-DIRECTED RNA POLYMERASES I AND III SUBUNIT RPAC1"/>
    <property type="match status" value="1"/>
</dbReference>
<evidence type="ECO:0000256" key="1">
    <source>
        <dbReference type="ARBA" id="ARBA00004123"/>
    </source>
</evidence>
<dbReference type="InterPro" id="IPR022842">
    <property type="entry name" value="RNAP_Rpo3/Rpb3/RPAC1"/>
</dbReference>
<evidence type="ECO:0000256" key="2">
    <source>
        <dbReference type="ARBA" id="ARBA00022083"/>
    </source>
</evidence>
<keyword evidence="3 9" id="KW-0240">DNA-directed RNA polymerase</keyword>
<keyword evidence="5" id="KW-0539">Nucleus</keyword>
<dbReference type="SMART" id="SM00662">
    <property type="entry name" value="RPOLD"/>
    <property type="match status" value="1"/>
</dbReference>
<dbReference type="InterPro" id="IPR033901">
    <property type="entry name" value="RNAPI/III_AC40"/>
</dbReference>
<evidence type="ECO:0000256" key="3">
    <source>
        <dbReference type="ARBA" id="ARBA00022478"/>
    </source>
</evidence>
<dbReference type="SUPFAM" id="SSF55257">
    <property type="entry name" value="RBP11-like subunits of RNA polymerase"/>
    <property type="match status" value="1"/>
</dbReference>
<dbReference type="GO" id="GO:0006384">
    <property type="term" value="P:transcription initiation at RNA polymerase III promoter"/>
    <property type="evidence" value="ECO:0007669"/>
    <property type="project" value="EnsemblFungi"/>
</dbReference>
<evidence type="ECO:0000313" key="10">
    <source>
        <dbReference type="Proteomes" id="UP000053317"/>
    </source>
</evidence>
<dbReference type="OrthoDB" id="270173at2759"/>
<dbReference type="FunFam" id="2.170.120.12:FF:000003">
    <property type="entry name" value="Dna-directed rna polymerases i and iii subunit"/>
    <property type="match status" value="1"/>
</dbReference>
<proteinExistence type="inferred from homology"/>
<comment type="subcellular location">
    <subcellularLocation>
        <location evidence="1">Nucleus</location>
    </subcellularLocation>
</comment>
<dbReference type="InterPro" id="IPR050518">
    <property type="entry name" value="Rpo3/RPB3_RNA_Pol_subunit"/>
</dbReference>
<feature type="domain" description="DNA-directed RNA polymerase RpoA/D/Rpb3-type" evidence="8">
    <location>
        <begin position="68"/>
        <end position="373"/>
    </location>
</feature>
<dbReference type="GO" id="GO:0003899">
    <property type="term" value="F:DNA-directed RNA polymerase activity"/>
    <property type="evidence" value="ECO:0007669"/>
    <property type="project" value="EnsemblFungi"/>
</dbReference>
<reference evidence="9 10" key="2">
    <citation type="submission" date="2015-05" db="EMBL/GenBank/DDBJ databases">
        <authorList>
            <person name="Morales-Cruz A."/>
            <person name="Amrine K.C."/>
            <person name="Cantu D."/>
        </authorList>
    </citation>
    <scope>NUCLEOTIDE SEQUENCE [LARGE SCALE GENOMIC DNA]</scope>
    <source>
        <strain evidence="9">UCRPC4</strain>
    </source>
</reference>
<dbReference type="Gene3D" id="3.30.1360.10">
    <property type="entry name" value="RNA polymerase, RBP11-like subunit"/>
    <property type="match status" value="1"/>
</dbReference>
<evidence type="ECO:0000259" key="8">
    <source>
        <dbReference type="SMART" id="SM00662"/>
    </source>
</evidence>
<dbReference type="SUPFAM" id="SSF56553">
    <property type="entry name" value="Insert subdomain of RNA polymerase alpha subunit"/>
    <property type="match status" value="1"/>
</dbReference>
<dbReference type="GO" id="GO:0005666">
    <property type="term" value="C:RNA polymerase III complex"/>
    <property type="evidence" value="ECO:0007669"/>
    <property type="project" value="EnsemblFungi"/>
</dbReference>
<evidence type="ECO:0000313" key="9">
    <source>
        <dbReference type="EMBL" id="KKY24919.1"/>
    </source>
</evidence>
<dbReference type="Pfam" id="PF01000">
    <property type="entry name" value="RNA_pol_A_bac"/>
    <property type="match status" value="1"/>
</dbReference>
<organism evidence="9 10">
    <name type="scientific">Phaeomoniella chlamydospora</name>
    <name type="common">Phaeoacremonium chlamydosporum</name>
    <dbReference type="NCBI Taxonomy" id="158046"/>
    <lineage>
        <taxon>Eukaryota</taxon>
        <taxon>Fungi</taxon>
        <taxon>Dikarya</taxon>
        <taxon>Ascomycota</taxon>
        <taxon>Pezizomycotina</taxon>
        <taxon>Eurotiomycetes</taxon>
        <taxon>Chaetothyriomycetidae</taxon>
        <taxon>Phaeomoniellales</taxon>
        <taxon>Phaeomoniellaceae</taxon>
        <taxon>Phaeomoniella</taxon>
    </lineage>
</organism>
<gene>
    <name evidence="9" type="ORF">UCRPC4_g02220</name>
</gene>
<dbReference type="NCBIfam" id="NF001988">
    <property type="entry name" value="PRK00783.1"/>
    <property type="match status" value="1"/>
</dbReference>
<dbReference type="InterPro" id="IPR036643">
    <property type="entry name" value="RNApol_insert_sf"/>
</dbReference>
<dbReference type="InterPro" id="IPR001514">
    <property type="entry name" value="DNA-dir_RNA_pol_30-40kDasu_CS"/>
</dbReference>
<keyword evidence="4" id="KW-0804">Transcription</keyword>
<dbReference type="EMBL" id="LCWF01000054">
    <property type="protein sequence ID" value="KKY24919.1"/>
    <property type="molecule type" value="Genomic_DNA"/>
</dbReference>
<dbReference type="Proteomes" id="UP000053317">
    <property type="component" value="Unassembled WGS sequence"/>
</dbReference>
<dbReference type="AlphaFoldDB" id="A0A0G2ERP9"/>
<evidence type="ECO:0000256" key="7">
    <source>
        <dbReference type="ARBA" id="ARBA00081520"/>
    </source>
</evidence>
<accession>A0A0G2ERP9</accession>
<keyword evidence="10" id="KW-1185">Reference proteome</keyword>
<dbReference type="Pfam" id="PF01193">
    <property type="entry name" value="RNA_pol_L"/>
    <property type="match status" value="1"/>
</dbReference>
<dbReference type="InterPro" id="IPR036603">
    <property type="entry name" value="RBP11-like"/>
</dbReference>
<dbReference type="GO" id="GO:0006386">
    <property type="term" value="P:termination of RNA polymerase III transcription"/>
    <property type="evidence" value="ECO:0007669"/>
    <property type="project" value="EnsemblFungi"/>
</dbReference>
<dbReference type="Gene3D" id="2.170.120.12">
    <property type="entry name" value="DNA-directed RNA polymerase, insert domain"/>
    <property type="match status" value="1"/>
</dbReference>
<dbReference type="GO" id="GO:0042797">
    <property type="term" value="P:tRNA transcription by RNA polymerase III"/>
    <property type="evidence" value="ECO:0007669"/>
    <property type="project" value="EnsemblFungi"/>
</dbReference>
<sequence length="378" mass="42256">MPHATMAPIQPSQEELERRRIVGINPETVTNTASTDFPGHWPGEDYAWDLEKFKENLKIQFHYNQPFDASFSLVGIDTALANAFRRILIAEVPTLAIEYVFIHNNTSIVQDEVLSQRLGLIPLKGSVDGLNWMSWFKKPSEPGANDGSTPADYNTIVLKLDVTCKINPGAGEGGTDPRKKYEYGHVYAKDLRFEAVGRQTEYFTGEGEIKAVNPDILIAKMRPGQQIELDLHCIKGIGQDHAKFSPVATATYRLLPHIDIRKPILGADARKFQACFPKGVIGLEKVTAEEAAQSNSEYAGHEGEDKAVVKDAFKDTVSRECLRHEEFQGKVKLGRVRDHFIFSVESTGQFNSDVLFLEAVKVLKFKASRLKRNLAELI</sequence>
<dbReference type="InterPro" id="IPR011263">
    <property type="entry name" value="DNA-dir_RNA_pol_RpoA/D/Rpb3"/>
</dbReference>
<dbReference type="InterPro" id="IPR011262">
    <property type="entry name" value="DNA-dir_RNA_pol_insert"/>
</dbReference>
<reference evidence="9 10" key="1">
    <citation type="submission" date="2015-05" db="EMBL/GenBank/DDBJ databases">
        <title>Distinctive expansion of gene families associated with plant cell wall degradation and secondary metabolism in the genomes of grapevine trunk pathogens.</title>
        <authorList>
            <person name="Lawrence D.P."/>
            <person name="Travadon R."/>
            <person name="Rolshausen P.E."/>
            <person name="Baumgartner K."/>
        </authorList>
    </citation>
    <scope>NUCLEOTIDE SEQUENCE [LARGE SCALE GENOMIC DNA]</scope>
    <source>
        <strain evidence="9">UCRPC4</strain>
    </source>
</reference>
<dbReference type="GO" id="GO:0006362">
    <property type="term" value="P:transcription elongation by RNA polymerase I"/>
    <property type="evidence" value="ECO:0007669"/>
    <property type="project" value="EnsemblFungi"/>
</dbReference>
<evidence type="ECO:0000256" key="5">
    <source>
        <dbReference type="ARBA" id="ARBA00023242"/>
    </source>
</evidence>
<comment type="caution">
    <text evidence="9">The sequence shown here is derived from an EMBL/GenBank/DDBJ whole genome shotgun (WGS) entry which is preliminary data.</text>
</comment>
<dbReference type="GO" id="GO:0006363">
    <property type="term" value="P:termination of RNA polymerase I transcription"/>
    <property type="evidence" value="ECO:0007669"/>
    <property type="project" value="EnsemblFungi"/>
</dbReference>
<name>A0A0G2ERP9_PHACM</name>
<dbReference type="GO" id="GO:0006361">
    <property type="term" value="P:transcription initiation at RNA polymerase I promoter"/>
    <property type="evidence" value="ECO:0007669"/>
    <property type="project" value="EnsemblFungi"/>
</dbReference>
<dbReference type="FunFam" id="3.30.1360.10:FF:000005">
    <property type="entry name" value="Dna-directed rna polymerases i and iii subunit"/>
    <property type="match status" value="1"/>
</dbReference>
<dbReference type="GO" id="GO:0003677">
    <property type="term" value="F:DNA binding"/>
    <property type="evidence" value="ECO:0007669"/>
    <property type="project" value="InterPro"/>
</dbReference>
<dbReference type="PANTHER" id="PTHR11800">
    <property type="entry name" value="DNA-DIRECTED RNA POLYMERASE"/>
    <property type="match status" value="1"/>
</dbReference>
<dbReference type="GO" id="GO:0005736">
    <property type="term" value="C:RNA polymerase I complex"/>
    <property type="evidence" value="ECO:0007669"/>
    <property type="project" value="EnsemblFungi"/>
</dbReference>
<evidence type="ECO:0000256" key="6">
    <source>
        <dbReference type="ARBA" id="ARBA00025804"/>
    </source>
</evidence>
<dbReference type="CDD" id="cd07032">
    <property type="entry name" value="RNAP_I_II_AC40"/>
    <property type="match status" value="1"/>
</dbReference>
<dbReference type="PROSITE" id="PS00446">
    <property type="entry name" value="RNA_POL_D_30KD"/>
    <property type="match status" value="1"/>
</dbReference>
<evidence type="ECO:0000256" key="4">
    <source>
        <dbReference type="ARBA" id="ARBA00023163"/>
    </source>
</evidence>
<dbReference type="GO" id="GO:0046983">
    <property type="term" value="F:protein dimerization activity"/>
    <property type="evidence" value="ECO:0007669"/>
    <property type="project" value="InterPro"/>
</dbReference>
<protein>
    <recommendedName>
        <fullName evidence="2">DNA-directed RNA polymerases I and III subunit RPAC1</fullName>
    </recommendedName>
    <alternativeName>
        <fullName evidence="7">DNA-directed RNA polymerases I and III 40 kDa polypeptide</fullName>
    </alternativeName>
</protein>